<dbReference type="InterPro" id="IPR036691">
    <property type="entry name" value="Endo/exonu/phosph_ase_sf"/>
</dbReference>
<dbReference type="AlphaFoldDB" id="A0A4P9Y5B2"/>
<feature type="compositionally biased region" description="Basic and acidic residues" evidence="1">
    <location>
        <begin position="297"/>
        <end position="311"/>
    </location>
</feature>
<gene>
    <name evidence="2" type="ORF">BJ684DRAFT_15479</name>
</gene>
<evidence type="ECO:0000313" key="3">
    <source>
        <dbReference type="Proteomes" id="UP000267251"/>
    </source>
</evidence>
<feature type="region of interest" description="Disordered" evidence="1">
    <location>
        <begin position="382"/>
        <end position="404"/>
    </location>
</feature>
<dbReference type="Proteomes" id="UP000267251">
    <property type="component" value="Unassembled WGS sequence"/>
</dbReference>
<evidence type="ECO:0000313" key="2">
    <source>
        <dbReference type="EMBL" id="RKP14186.1"/>
    </source>
</evidence>
<feature type="region of interest" description="Disordered" evidence="1">
    <location>
        <begin position="296"/>
        <end position="352"/>
    </location>
</feature>
<sequence length="433" mass="47448">MHVEIPRRSWVWTESSSQIPSKDLSIMSWNILSPKAHAQRQPPSLSPSLFPLDRHHPHLNPSDMDLDEKVDSSKRASTSHHLAEDAWPMRLVKILMEISFYRPDILCLQELEESDYHSTLAPLLARLGYSGTYARKRPDNLQDGCGTFWQRSKLVLQEQHTLYYADADLLGPEGPKGQRGRSDHPNACLPTKERIGSPGHRDRAVRFNLHPNLALITHLIPISSGIPSGQGVRIINTHLLANPSFADAKLLQSAVLMDHLASLCPASPVPLILAPLNPVRPAALMGWRGGGATGYVGEDRGGGGGAKEPRGQRGLRARRERSCLVEENVHPSPCPPTPSSSEGEGDDLEEEGKRAHLRIPSFPPPSPTLRLVGVLGGMERCKGGRRRSTGEAKGVNPADRSLSSLEDPYMPNALCPSDHLALMAVFRLEDANS</sequence>
<organism evidence="2 3">
    <name type="scientific">Piptocephalis cylindrospora</name>
    <dbReference type="NCBI Taxonomy" id="1907219"/>
    <lineage>
        <taxon>Eukaryota</taxon>
        <taxon>Fungi</taxon>
        <taxon>Fungi incertae sedis</taxon>
        <taxon>Zoopagomycota</taxon>
        <taxon>Zoopagomycotina</taxon>
        <taxon>Zoopagomycetes</taxon>
        <taxon>Zoopagales</taxon>
        <taxon>Piptocephalidaceae</taxon>
        <taxon>Piptocephalis</taxon>
    </lineage>
</organism>
<feature type="region of interest" description="Disordered" evidence="1">
    <location>
        <begin position="37"/>
        <end position="77"/>
    </location>
</feature>
<dbReference type="EMBL" id="KZ987872">
    <property type="protein sequence ID" value="RKP14186.1"/>
    <property type="molecule type" value="Genomic_DNA"/>
</dbReference>
<evidence type="ECO:0000256" key="1">
    <source>
        <dbReference type="SAM" id="MobiDB-lite"/>
    </source>
</evidence>
<feature type="compositionally biased region" description="Low complexity" evidence="1">
    <location>
        <begin position="42"/>
        <end position="51"/>
    </location>
</feature>
<dbReference type="GO" id="GO:0000175">
    <property type="term" value="F:3'-5'-RNA exonuclease activity"/>
    <property type="evidence" value="ECO:0007669"/>
    <property type="project" value="TreeGrafter"/>
</dbReference>
<dbReference type="OrthoDB" id="428734at2759"/>
<protein>
    <submittedName>
        <fullName evidence="2">Uncharacterized protein</fullName>
    </submittedName>
</protein>
<dbReference type="SUPFAM" id="SSF56219">
    <property type="entry name" value="DNase I-like"/>
    <property type="match status" value="1"/>
</dbReference>
<reference evidence="3" key="1">
    <citation type="journal article" date="2018" name="Nat. Microbiol.">
        <title>Leveraging single-cell genomics to expand the fungal tree of life.</title>
        <authorList>
            <person name="Ahrendt S.R."/>
            <person name="Quandt C.A."/>
            <person name="Ciobanu D."/>
            <person name="Clum A."/>
            <person name="Salamov A."/>
            <person name="Andreopoulos B."/>
            <person name="Cheng J.F."/>
            <person name="Woyke T."/>
            <person name="Pelin A."/>
            <person name="Henrissat B."/>
            <person name="Reynolds N.K."/>
            <person name="Benny G.L."/>
            <person name="Smith M.E."/>
            <person name="James T.Y."/>
            <person name="Grigoriev I.V."/>
        </authorList>
    </citation>
    <scope>NUCLEOTIDE SEQUENCE [LARGE SCALE GENOMIC DNA]</scope>
</reference>
<accession>A0A4P9Y5B2</accession>
<proteinExistence type="predicted"/>
<dbReference type="PANTHER" id="PTHR12121:SF34">
    <property type="entry name" value="PROTEIN ANGEL"/>
    <property type="match status" value="1"/>
</dbReference>
<name>A0A4P9Y5B2_9FUNG</name>
<dbReference type="InterPro" id="IPR050410">
    <property type="entry name" value="CCR4/nocturin_mRNA_transcr"/>
</dbReference>
<dbReference type="Gene3D" id="3.60.10.10">
    <property type="entry name" value="Endonuclease/exonuclease/phosphatase"/>
    <property type="match status" value="1"/>
</dbReference>
<feature type="region of interest" description="Disordered" evidence="1">
    <location>
        <begin position="173"/>
        <end position="195"/>
    </location>
</feature>
<dbReference type="PANTHER" id="PTHR12121">
    <property type="entry name" value="CARBON CATABOLITE REPRESSOR PROTEIN 4"/>
    <property type="match status" value="1"/>
</dbReference>
<keyword evidence="3" id="KW-1185">Reference proteome</keyword>
<feature type="compositionally biased region" description="Basic and acidic residues" evidence="1">
    <location>
        <begin position="320"/>
        <end position="329"/>
    </location>
</feature>